<dbReference type="RefSeq" id="WP_190475904.1">
    <property type="nucleotide sequence ID" value="NZ_JACJSG010000030.1"/>
</dbReference>
<evidence type="ECO:0000313" key="1">
    <source>
        <dbReference type="EMBL" id="MBD2503059.1"/>
    </source>
</evidence>
<protein>
    <recommendedName>
        <fullName evidence="3">Filamentous hemagglutinin</fullName>
    </recommendedName>
</protein>
<keyword evidence="2" id="KW-1185">Reference proteome</keyword>
<proteinExistence type="predicted"/>
<comment type="caution">
    <text evidence="1">The sequence shown here is derived from an EMBL/GenBank/DDBJ whole genome shotgun (WGS) entry which is preliminary data.</text>
</comment>
<reference evidence="1 2" key="1">
    <citation type="journal article" date="2020" name="ISME J.">
        <title>Comparative genomics reveals insights into cyanobacterial evolution and habitat adaptation.</title>
        <authorList>
            <person name="Chen M.Y."/>
            <person name="Teng W.K."/>
            <person name="Zhao L."/>
            <person name="Hu C.X."/>
            <person name="Zhou Y.K."/>
            <person name="Han B.P."/>
            <person name="Song L.R."/>
            <person name="Shu W.S."/>
        </authorList>
    </citation>
    <scope>NUCLEOTIDE SEQUENCE [LARGE SCALE GENOMIC DNA]</scope>
    <source>
        <strain evidence="1 2">FACHB-119</strain>
    </source>
</reference>
<organism evidence="1 2">
    <name type="scientific">Anabaena azotica FACHB-119</name>
    <dbReference type="NCBI Taxonomy" id="947527"/>
    <lineage>
        <taxon>Bacteria</taxon>
        <taxon>Bacillati</taxon>
        <taxon>Cyanobacteriota</taxon>
        <taxon>Cyanophyceae</taxon>
        <taxon>Nostocales</taxon>
        <taxon>Nostocaceae</taxon>
        <taxon>Anabaena</taxon>
        <taxon>Anabaena azotica</taxon>
    </lineage>
</organism>
<accession>A0ABR8D8R6</accession>
<evidence type="ECO:0000313" key="2">
    <source>
        <dbReference type="Proteomes" id="UP000661112"/>
    </source>
</evidence>
<dbReference type="Proteomes" id="UP000661112">
    <property type="component" value="Unassembled WGS sequence"/>
</dbReference>
<dbReference type="EMBL" id="JACJSG010000030">
    <property type="protein sequence ID" value="MBD2503059.1"/>
    <property type="molecule type" value="Genomic_DNA"/>
</dbReference>
<gene>
    <name evidence="1" type="ORF">H6G83_21035</name>
</gene>
<name>A0ABR8D8R6_9NOST</name>
<sequence length="171" mass="18231">MDSYNKQQPQTEIGKKLVDIDANIVSRNNVSKLSVCIPTLAVAIASTLTLVSNCALAQIVQENRLPNHSGITTQNHISIAGNNRTGDNLSYNSGVVSLPQGITGEFNNTVEAKNIVSRAIGNFVNTSVDNSLGNHNTSSGDLREQANHQLNVKYPIKVAGCVMTPQGTICD</sequence>
<evidence type="ECO:0008006" key="3">
    <source>
        <dbReference type="Google" id="ProtNLM"/>
    </source>
</evidence>